<evidence type="ECO:0000256" key="4">
    <source>
        <dbReference type="ARBA" id="ARBA00016409"/>
    </source>
</evidence>
<keyword evidence="8" id="KW-0472">Membrane</keyword>
<dbReference type="EMBL" id="JAIQCJ010002246">
    <property type="protein sequence ID" value="KAJ8778302.1"/>
    <property type="molecule type" value="Genomic_DNA"/>
</dbReference>
<dbReference type="GO" id="GO:0031410">
    <property type="term" value="C:cytoplasmic vesicle"/>
    <property type="evidence" value="ECO:0007669"/>
    <property type="project" value="UniProtKB-KW"/>
</dbReference>
<evidence type="ECO:0000256" key="1">
    <source>
        <dbReference type="ARBA" id="ARBA00004652"/>
    </source>
</evidence>
<feature type="domain" description="Peroxin/Ferlin" evidence="15">
    <location>
        <begin position="171"/>
        <end position="204"/>
    </location>
</feature>
<comment type="subcellular location">
    <subcellularLocation>
        <location evidence="1">Cytoplasmic vesicle</location>
        <location evidence="1">Autophagosome membrane</location>
    </subcellularLocation>
    <subcellularLocation>
        <location evidence="2">Lysosome membrane</location>
    </subcellularLocation>
</comment>
<feature type="domain" description="Peroxin/Ferlin" evidence="14">
    <location>
        <begin position="98"/>
        <end position="159"/>
    </location>
</feature>
<evidence type="ECO:0000256" key="6">
    <source>
        <dbReference type="ARBA" id="ARBA00023006"/>
    </source>
</evidence>
<dbReference type="Pfam" id="PF06462">
    <property type="entry name" value="Hyd_WA"/>
    <property type="match status" value="8"/>
</dbReference>
<dbReference type="Pfam" id="PF06398">
    <property type="entry name" value="Pex24p"/>
    <property type="match status" value="2"/>
</dbReference>
<dbReference type="Proteomes" id="UP001159641">
    <property type="component" value="Unassembled WGS sequence"/>
</dbReference>
<dbReference type="GO" id="GO:0000421">
    <property type="term" value="C:autophagosome membrane"/>
    <property type="evidence" value="ECO:0007669"/>
    <property type="project" value="UniProtKB-SubCell"/>
</dbReference>
<keyword evidence="17" id="KW-1185">Reference proteome</keyword>
<evidence type="ECO:0000313" key="16">
    <source>
        <dbReference type="EMBL" id="KAJ8778302.1"/>
    </source>
</evidence>
<feature type="region of interest" description="Disordered" evidence="13">
    <location>
        <begin position="1217"/>
        <end position="1251"/>
    </location>
</feature>
<feature type="domain" description="Peroxin/Ferlin" evidence="14">
    <location>
        <begin position="812"/>
        <end position="873"/>
    </location>
</feature>
<keyword evidence="7" id="KW-0446">Lipid-binding</keyword>
<keyword evidence="10" id="KW-0968">Cytoplasmic vesicle</keyword>
<name>A0AB34GG95_ESCRO</name>
<dbReference type="SMART" id="SM00693">
    <property type="entry name" value="DysFN"/>
    <property type="match status" value="2"/>
</dbReference>
<gene>
    <name evidence="16" type="ORF">J1605_013706</name>
</gene>
<feature type="region of interest" description="Disordered" evidence="13">
    <location>
        <begin position="1301"/>
        <end position="1330"/>
    </location>
</feature>
<evidence type="ECO:0000256" key="13">
    <source>
        <dbReference type="SAM" id="MobiDB-lite"/>
    </source>
</evidence>
<comment type="subunit">
    <text evidence="12">Interacts with ATG5; the interaction is direct. Interacts with WIPI2. Interacts with the ATG5-ATG12 conjugate, the interaction is however mutually exclusive with ATG16, since it does not interact with ATG12-ATG5-ATG16 complex.</text>
</comment>
<keyword evidence="6" id="KW-0072">Autophagy</keyword>
<dbReference type="SMART" id="SM00706">
    <property type="entry name" value="TECPR"/>
    <property type="match status" value="11"/>
</dbReference>
<evidence type="ECO:0000256" key="3">
    <source>
        <dbReference type="ARBA" id="ARBA00005966"/>
    </source>
</evidence>
<comment type="caution">
    <text evidence="16">The sequence shown here is derived from an EMBL/GenBank/DDBJ whole genome shotgun (WGS) entry which is preliminary data.</text>
</comment>
<dbReference type="InterPro" id="IPR010482">
    <property type="entry name" value="TECPR1-like_DysF"/>
</dbReference>
<feature type="compositionally biased region" description="Basic and acidic residues" evidence="13">
    <location>
        <begin position="446"/>
        <end position="470"/>
    </location>
</feature>
<evidence type="ECO:0000256" key="7">
    <source>
        <dbReference type="ARBA" id="ARBA00023121"/>
    </source>
</evidence>
<dbReference type="InterPro" id="IPR006624">
    <property type="entry name" value="Beta-propeller_rpt_TECPR"/>
</dbReference>
<proteinExistence type="inferred from homology"/>
<dbReference type="InterPro" id="IPR051513">
    <property type="entry name" value="Tectonin_beta-prop"/>
</dbReference>
<dbReference type="FunFam" id="2.30.29.30:FF:000690">
    <property type="entry name" value="Tectonin beta-propeller repeat-containing protein 1"/>
    <property type="match status" value="1"/>
</dbReference>
<evidence type="ECO:0000256" key="10">
    <source>
        <dbReference type="ARBA" id="ARBA00023329"/>
    </source>
</evidence>
<keyword evidence="9" id="KW-0458">Lysosome</keyword>
<dbReference type="SUPFAM" id="SSF50729">
    <property type="entry name" value="PH domain-like"/>
    <property type="match status" value="1"/>
</dbReference>
<evidence type="ECO:0000259" key="14">
    <source>
        <dbReference type="SMART" id="SM00693"/>
    </source>
</evidence>
<dbReference type="SMART" id="SM00694">
    <property type="entry name" value="DysFC"/>
    <property type="match status" value="2"/>
</dbReference>
<keyword evidence="5" id="KW-0677">Repeat</keyword>
<evidence type="ECO:0000256" key="5">
    <source>
        <dbReference type="ARBA" id="ARBA00022737"/>
    </source>
</evidence>
<dbReference type="GO" id="GO:0005765">
    <property type="term" value="C:lysosomal membrane"/>
    <property type="evidence" value="ECO:0007669"/>
    <property type="project" value="UniProtKB-SubCell"/>
</dbReference>
<feature type="region of interest" description="Disordered" evidence="13">
    <location>
        <begin position="1349"/>
        <end position="1403"/>
    </location>
</feature>
<evidence type="ECO:0000256" key="11">
    <source>
        <dbReference type="ARBA" id="ARBA00059274"/>
    </source>
</evidence>
<evidence type="ECO:0000256" key="12">
    <source>
        <dbReference type="ARBA" id="ARBA00065127"/>
    </source>
</evidence>
<organism evidence="16 17">
    <name type="scientific">Eschrichtius robustus</name>
    <name type="common">California gray whale</name>
    <name type="synonym">Eschrichtius gibbosus</name>
    <dbReference type="NCBI Taxonomy" id="9764"/>
    <lineage>
        <taxon>Eukaryota</taxon>
        <taxon>Metazoa</taxon>
        <taxon>Chordata</taxon>
        <taxon>Craniata</taxon>
        <taxon>Vertebrata</taxon>
        <taxon>Euteleostomi</taxon>
        <taxon>Mammalia</taxon>
        <taxon>Eutheria</taxon>
        <taxon>Laurasiatheria</taxon>
        <taxon>Artiodactyla</taxon>
        <taxon>Whippomorpha</taxon>
        <taxon>Cetacea</taxon>
        <taxon>Mysticeti</taxon>
        <taxon>Eschrichtiidae</taxon>
        <taxon>Eschrichtius</taxon>
    </lineage>
</organism>
<comment type="similarity">
    <text evidence="3">Belongs to the TECPR1 family.</text>
</comment>
<accession>A0AB34GG95</accession>
<dbReference type="GO" id="GO:0008289">
    <property type="term" value="F:lipid binding"/>
    <property type="evidence" value="ECO:0007669"/>
    <property type="project" value="UniProtKB-KW"/>
</dbReference>
<dbReference type="PANTHER" id="PTHR23250">
    <property type="entry name" value="DYSFERLIN-RELATED"/>
    <property type="match status" value="1"/>
</dbReference>
<dbReference type="InterPro" id="IPR006614">
    <property type="entry name" value="Peroxin/Ferlin"/>
</dbReference>
<evidence type="ECO:0000259" key="15">
    <source>
        <dbReference type="SMART" id="SM00694"/>
    </source>
</evidence>
<feature type="region of interest" description="Disordered" evidence="13">
    <location>
        <begin position="446"/>
        <end position="501"/>
    </location>
</feature>
<dbReference type="CDD" id="cd13300">
    <property type="entry name" value="PH1_TECPR1"/>
    <property type="match status" value="1"/>
</dbReference>
<dbReference type="GO" id="GO:0006914">
    <property type="term" value="P:autophagy"/>
    <property type="evidence" value="ECO:0007669"/>
    <property type="project" value="UniProtKB-KW"/>
</dbReference>
<feature type="compositionally biased region" description="Low complexity" evidence="13">
    <location>
        <begin position="1217"/>
        <end position="1227"/>
    </location>
</feature>
<comment type="function">
    <text evidence="11">Tethering factor involved in autophagy. Involved in autophagosome maturation by promoting the autophagosome fusion with lysosomes: acts by associating with both the ATG5-ATG12 conjugate and phosphatidylinositol-3-phosphate (PtdIns(3)P) present at the surface of autophagosomes. Also involved in selective autophagy against bacterial pathogens, by being required for phagophore/preautophagosomal structure biogenesis and maturation.</text>
</comment>
<dbReference type="PANTHER" id="PTHR23250:SF1">
    <property type="entry name" value="TECTONIN BETA-PROPELLER REPEAT-CONTAINING PROTEIN 1"/>
    <property type="match status" value="1"/>
</dbReference>
<evidence type="ECO:0000256" key="9">
    <source>
        <dbReference type="ARBA" id="ARBA00023228"/>
    </source>
</evidence>
<evidence type="ECO:0000313" key="17">
    <source>
        <dbReference type="Proteomes" id="UP001159641"/>
    </source>
</evidence>
<sequence>MARAACLARLAPGRERLWVLTLALPPLSSRSAAAMPSSELWAVDLFGRVFTLSTAGQQWELCRDAHLEFKRVSAAAPCCWGIACDNQVYVRVGASDVPIRCREEAYENQRWNPVGGFCEALLPSDRWPWSDVSGLQHRPLDGVALPSPHWEWESDWYVDENFGGEPTEKGGWTYAIDFPHTYTRDKKWNSCVRRRRWTRYRRYKSRDTWAKIPSEDDPQQWPDPFSDLSVGGWEITDEPVGRLSVWAVSLQGKVWYREDVSHSNPEGSSWSLVDTPGEAVQISCGPHDLLWVSLWEGQALVREGINRNNPKGSSWSVVEPPTSENGILHVSAGVGVVWAVTKDRKVWFRRGVNSHNPCGTSWIEMVGEMMMVNVGLNDQQHLSLSQVWGIGWTDRALYFRHGVTQSELSGKTWKAIVAGRECDGSRAGSLSSLLSAGCFFGDEVRGGGESRVPSDSEAERPGPDPERDVEVAGPASTPAELPWTNIDLKEPKKGPSHAAADFPEATNLSSLALLPLGLEEPDSTDCHALWAWVSGGGCAVEAHTTLKWFTAHSGLPASMQMLSLPITPAQTAAWRKQIFQQLTERTQRELENFRHYEQAVEQSVWVKTGALQWWCDWKPHKWVDVRVALEQFTGHDGVRDSILFIYYVVHEEKKYLHVFLNEVTALVPVLSEAKHSFAVYTPERTRQRWPVRLAAATEQDMSDWLALLNLCCCESRRVHGRPSPQAIWSVTCKGDIFVSEPSPDLEAPERWLPCDQMFWRQMGGHLRVVEANSRGVVWGIGYDHTAWVYTGGYGGGCFQGLASSTSNIYTQSDVKCVYIYENQRWNPVTGYTSRGLPTDRYMWSDATGLQECTKASTKPPSLQWAWVSDWFVDFSVPGGTDQEGWQYASDFPALYHGHKTMKDFVRRRCWTRKCKLVTSGPWLEVAPIALGDVSIIPEIPGAHGSGPGIALWAVSDKGDVLCRLGVCELNPAGSSWLHVGTDQPFASVSIGGCYQVWAVARDGSAFYRGSVSPSKPAGDCWYLIPSPPKQRLKQVSVGRTAVFALDENGKWFLIPSGHQGRPACTSGGGPSAKAWEHLLDGATQARDSGAPRQLGLAELTCPAQAIPAPSPVPPPASSARNLWYRQGVTPSYPQGTSWEHVSNNVRRVSVGPLDQRWGRAFSGSAFQVWVIASKVQGSHSLSRGTVCRRTGVQPLEPKGQGWDYGIGGGWDHLSVRASATRAPRSSSQETAGKRRGEQGLASGPSKVAGVPPAVLDEARADAKLGGALRGRGRDCRGGRVRLYTEAGSSAAAAPLPGLAQPHAEHAEAPGPRRLCGRSGHGEPGPTCQASSSLSTALWLGFLPEMQRALSPPHVGRGQPDKGEELPAGLRAKSPSLPEPAGRERRRRKRGPRRWGPAKRQSRL</sequence>
<reference evidence="16 17" key="1">
    <citation type="submission" date="2022-11" db="EMBL/GenBank/DDBJ databases">
        <title>Whole genome sequence of Eschrichtius robustus ER-17-0199.</title>
        <authorList>
            <person name="Bruniche-Olsen A."/>
            <person name="Black A.N."/>
            <person name="Fields C.J."/>
            <person name="Walden K."/>
            <person name="Dewoody J.A."/>
        </authorList>
    </citation>
    <scope>NUCLEOTIDE SEQUENCE [LARGE SCALE GENOMIC DNA]</scope>
    <source>
        <strain evidence="16">ER-17-0199</strain>
        <tissue evidence="16">Blubber</tissue>
    </source>
</reference>
<feature type="domain" description="Peroxin/Ferlin" evidence="15">
    <location>
        <begin position="884"/>
        <end position="917"/>
    </location>
</feature>
<evidence type="ECO:0000256" key="8">
    <source>
        <dbReference type="ARBA" id="ARBA00023136"/>
    </source>
</evidence>
<feature type="compositionally biased region" description="Basic residues" evidence="13">
    <location>
        <begin position="1383"/>
        <end position="1403"/>
    </location>
</feature>
<protein>
    <recommendedName>
        <fullName evidence="4">Tectonin beta-propeller repeat-containing protein 1</fullName>
    </recommendedName>
</protein>
<evidence type="ECO:0000256" key="2">
    <source>
        <dbReference type="ARBA" id="ARBA00004656"/>
    </source>
</evidence>